<dbReference type="PANTHER" id="PTHR34121:SF5">
    <property type="entry name" value="CENTROSOMAL PROTEIN OF 135 KDA-LIKE PROTEIN"/>
    <property type="match status" value="1"/>
</dbReference>
<keyword evidence="4" id="KW-1185">Reference proteome</keyword>
<feature type="coiled-coil region" evidence="1">
    <location>
        <begin position="345"/>
        <end position="400"/>
    </location>
</feature>
<evidence type="ECO:0000313" key="4">
    <source>
        <dbReference type="Proteomes" id="UP001159364"/>
    </source>
</evidence>
<reference evidence="3 4" key="1">
    <citation type="submission" date="2021-09" db="EMBL/GenBank/DDBJ databases">
        <title>Genomic insights and catalytic innovation underlie evolution of tropane alkaloids biosynthesis.</title>
        <authorList>
            <person name="Wang Y.-J."/>
            <person name="Tian T."/>
            <person name="Huang J.-P."/>
            <person name="Huang S.-X."/>
        </authorList>
    </citation>
    <scope>NUCLEOTIDE SEQUENCE [LARGE SCALE GENOMIC DNA]</scope>
    <source>
        <strain evidence="3">KIB-2018</strain>
        <tissue evidence="3">Leaf</tissue>
    </source>
</reference>
<feature type="region of interest" description="Disordered" evidence="2">
    <location>
        <begin position="578"/>
        <end position="665"/>
    </location>
</feature>
<feature type="compositionally biased region" description="Basic and acidic residues" evidence="2">
    <location>
        <begin position="578"/>
        <end position="590"/>
    </location>
</feature>
<dbReference type="EMBL" id="JAIWQS010000008">
    <property type="protein sequence ID" value="KAJ8899703.1"/>
    <property type="molecule type" value="Genomic_DNA"/>
</dbReference>
<dbReference type="Proteomes" id="UP001159364">
    <property type="component" value="Linkage Group LG08"/>
</dbReference>
<organism evidence="3 4">
    <name type="scientific">Erythroxylum novogranatense</name>
    <dbReference type="NCBI Taxonomy" id="1862640"/>
    <lineage>
        <taxon>Eukaryota</taxon>
        <taxon>Viridiplantae</taxon>
        <taxon>Streptophyta</taxon>
        <taxon>Embryophyta</taxon>
        <taxon>Tracheophyta</taxon>
        <taxon>Spermatophyta</taxon>
        <taxon>Magnoliopsida</taxon>
        <taxon>eudicotyledons</taxon>
        <taxon>Gunneridae</taxon>
        <taxon>Pentapetalae</taxon>
        <taxon>rosids</taxon>
        <taxon>fabids</taxon>
        <taxon>Malpighiales</taxon>
        <taxon>Erythroxylaceae</taxon>
        <taxon>Erythroxylum</taxon>
    </lineage>
</organism>
<dbReference type="AlphaFoldDB" id="A0AAV8UBD1"/>
<proteinExistence type="predicted"/>
<gene>
    <name evidence="3" type="ORF">K2173_019401</name>
</gene>
<feature type="compositionally biased region" description="Low complexity" evidence="2">
    <location>
        <begin position="617"/>
        <end position="627"/>
    </location>
</feature>
<dbReference type="PANTHER" id="PTHR34121">
    <property type="entry name" value="MYOSIN-11"/>
    <property type="match status" value="1"/>
</dbReference>
<keyword evidence="1" id="KW-0175">Coiled coil</keyword>
<comment type="caution">
    <text evidence="3">The sequence shown here is derived from an EMBL/GenBank/DDBJ whole genome shotgun (WGS) entry which is preliminary data.</text>
</comment>
<evidence type="ECO:0000256" key="1">
    <source>
        <dbReference type="SAM" id="Coils"/>
    </source>
</evidence>
<evidence type="ECO:0000313" key="3">
    <source>
        <dbReference type="EMBL" id="KAJ8899703.1"/>
    </source>
</evidence>
<accession>A0AAV8UBD1</accession>
<feature type="region of interest" description="Disordered" evidence="2">
    <location>
        <begin position="243"/>
        <end position="268"/>
    </location>
</feature>
<name>A0AAV8UBD1_9ROSI</name>
<evidence type="ECO:0000256" key="2">
    <source>
        <dbReference type="SAM" id="MobiDB-lite"/>
    </source>
</evidence>
<sequence>MSWLRSAVHRAVEVGGNNNLTRTVRSYADSVVLQAGNAVAGGARIIQDRIGLRNVKSFRLTVKRLEEVSVSCRGEERIQLLRRWLVALKETERLTAEIPGGNEKQTDEQLFSDEAKDALRRPTMVYYVDPDLGTMNYRDVFLYSQALEGITLSMILEAPNEEEVSLLMEIFGLCLAGGKEIHKAVMRSIQDLAATFSSYEDEVLVKREELLQYAQDAIAGLKINADIARIDAEACRIMGELERIKASQQPPNEASEKSIEGTTASKTEASKDTLGQIELCFTLEELLLKKKSLKNGESPEVHAQKVDKLKVLSESLLNSTSKAEKRILEHRSQKEEALHFRVAKANEVSQLEKELGAEIRELERQKDELEAQLKKVNSLLTATRARLRNAREERDQFDDASNQILVHFKAKEDELSRSISSYRVEADIVNTWINFLQDTWVLQTKYNKEMENQANVDLQKYGDCFVNLVTNCLTNYKELLGSSIVRVKVLGRELRSCQGLESIPPKSKDDDDSKAINQRKGLEEEYLNLEAKILTTLSIIDAIKKQFYDKTEGAQRNDEEKIKQQLYSLEKMREEFESVERPVLEVETPTRKSPRPSPTPKQTSDSPQHKDDKTKKSSSSNEEYSSNVQMGMYILESDYEKDERGYSSEDIGDWEFDALDHEAGS</sequence>
<protein>
    <submittedName>
        <fullName evidence="3">Uncharacterized protein</fullName>
    </submittedName>
</protein>